<dbReference type="RefSeq" id="WP_326297302.1">
    <property type="nucleotide sequence ID" value="NZ_JAYLLH010000011.1"/>
</dbReference>
<feature type="compositionally biased region" description="Basic and acidic residues" evidence="2">
    <location>
        <begin position="30"/>
        <end position="43"/>
    </location>
</feature>
<gene>
    <name evidence="3" type="ORF">VK792_09825</name>
</gene>
<evidence type="ECO:0000256" key="1">
    <source>
        <dbReference type="SAM" id="Coils"/>
    </source>
</evidence>
<name>A0ABU6HGY3_9RHOB</name>
<feature type="compositionally biased region" description="Acidic residues" evidence="2">
    <location>
        <begin position="116"/>
        <end position="127"/>
    </location>
</feature>
<feature type="compositionally biased region" description="Low complexity" evidence="2">
    <location>
        <begin position="59"/>
        <end position="69"/>
    </location>
</feature>
<accession>A0ABU6HGY3</accession>
<dbReference type="Gene3D" id="1.10.287.1490">
    <property type="match status" value="1"/>
</dbReference>
<feature type="coiled-coil region" evidence="1">
    <location>
        <begin position="251"/>
        <end position="309"/>
    </location>
</feature>
<feature type="compositionally biased region" description="Basic and acidic residues" evidence="2">
    <location>
        <begin position="94"/>
        <end position="115"/>
    </location>
</feature>
<protein>
    <recommendedName>
        <fullName evidence="5">Mitochondrial inner membrane protein</fullName>
    </recommendedName>
</protein>
<feature type="region of interest" description="Disordered" evidence="2">
    <location>
        <begin position="1"/>
        <end position="153"/>
    </location>
</feature>
<keyword evidence="4" id="KW-1185">Reference proteome</keyword>
<evidence type="ECO:0008006" key="5">
    <source>
        <dbReference type="Google" id="ProtNLM"/>
    </source>
</evidence>
<keyword evidence="1" id="KW-0175">Coiled coil</keyword>
<proteinExistence type="predicted"/>
<feature type="compositionally biased region" description="Low complexity" evidence="2">
    <location>
        <begin position="76"/>
        <end position="93"/>
    </location>
</feature>
<evidence type="ECO:0000256" key="2">
    <source>
        <dbReference type="SAM" id="MobiDB-lite"/>
    </source>
</evidence>
<sequence>MAKPKSPKSGKSTKATETSEEIVDAVVVEEEPKADVADAKPEDAAVTESSDSAEPNVEDAVAADTVAGDATDDLPGETGATEATPEPAEAAPAKPEEPARADDSSTAAETDHAPSEDTDAGEDDWTEEDRGPKDATEALASVAPPPTQEPARKGGFVPLVLGGIVAGAIGFGAGTFVNGWPFGQEEDPFKAETRSALSAQSGTLSDLSGRVDGLASKLNDTSAAVAAIDLGPVAAQAQAAQATATGLGSALNEIEGKLSAFETRLAELEKRPMEAAVSPEAIAAYERELDTLRSEITAQRDEIKTMAAEAFAAQQAAGNDAILAKARAALAEITAAVDNGAPFAESLSQLTVASGTTIPSGLSAHAADGVPTLTALIESFPDAARSALAAARAADDTGASGFGAFLRAQLGARSVTPRDGDDPDAVLSRAEAALRSGDLETTLSELDALPGVAQEKMADWRTGADARANALSAVAQLGQELNKE</sequence>
<dbReference type="Proteomes" id="UP001348149">
    <property type="component" value="Unassembled WGS sequence"/>
</dbReference>
<comment type="caution">
    <text evidence="3">The sequence shown here is derived from an EMBL/GenBank/DDBJ whole genome shotgun (WGS) entry which is preliminary data.</text>
</comment>
<organism evidence="3 4">
    <name type="scientific">Mesobacterium hydrothermale</name>
    <dbReference type="NCBI Taxonomy" id="3111907"/>
    <lineage>
        <taxon>Bacteria</taxon>
        <taxon>Pseudomonadati</taxon>
        <taxon>Pseudomonadota</taxon>
        <taxon>Alphaproteobacteria</taxon>
        <taxon>Rhodobacterales</taxon>
        <taxon>Roseobacteraceae</taxon>
        <taxon>Mesobacterium</taxon>
    </lineage>
</organism>
<feature type="compositionally biased region" description="Acidic residues" evidence="2">
    <location>
        <begin position="18"/>
        <end position="29"/>
    </location>
</feature>
<reference evidence="3 4" key="1">
    <citation type="submission" date="2024-01" db="EMBL/GenBank/DDBJ databases">
        <title>Mesobacterium rodlantinim sp. nov., isolated from shallow sea hydrothermal systems off Kueishantao Island.</title>
        <authorList>
            <person name="Su Z."/>
            <person name="Tang K."/>
        </authorList>
    </citation>
    <scope>NUCLEOTIDE SEQUENCE [LARGE SCALE GENOMIC DNA]</scope>
    <source>
        <strain evidence="3 4">TK19101</strain>
    </source>
</reference>
<dbReference type="EMBL" id="JAYLLH010000011">
    <property type="protein sequence ID" value="MEC3861581.1"/>
    <property type="molecule type" value="Genomic_DNA"/>
</dbReference>
<evidence type="ECO:0000313" key="4">
    <source>
        <dbReference type="Proteomes" id="UP001348149"/>
    </source>
</evidence>
<evidence type="ECO:0000313" key="3">
    <source>
        <dbReference type="EMBL" id="MEC3861581.1"/>
    </source>
</evidence>